<name>A0AAQ3UXU4_PASNO</name>
<protein>
    <submittedName>
        <fullName evidence="1">Uncharacterized protein</fullName>
    </submittedName>
</protein>
<reference evidence="1 2" key="1">
    <citation type="submission" date="2024-02" db="EMBL/GenBank/DDBJ databases">
        <title>High-quality chromosome-scale genome assembly of Pensacola bahiagrass (Paspalum notatum Flugge var. saurae).</title>
        <authorList>
            <person name="Vega J.M."/>
            <person name="Podio M."/>
            <person name="Orjuela J."/>
            <person name="Siena L.A."/>
            <person name="Pessino S.C."/>
            <person name="Combes M.C."/>
            <person name="Mariac C."/>
            <person name="Albertini E."/>
            <person name="Pupilli F."/>
            <person name="Ortiz J.P.A."/>
            <person name="Leblanc O."/>
        </authorList>
    </citation>
    <scope>NUCLEOTIDE SEQUENCE [LARGE SCALE GENOMIC DNA]</scope>
    <source>
        <strain evidence="1">R1</strain>
        <tissue evidence="1">Leaf</tissue>
    </source>
</reference>
<keyword evidence="2" id="KW-1185">Reference proteome</keyword>
<sequence length="83" mass="8812">MILDWTAATACSRECPPAEHGGDGVLLRQLAVLMPIPVGCPPNCEPEDDVNWYGVASSRRQLVSALNLASPQALGENLDPTVL</sequence>
<dbReference type="EMBL" id="CP144754">
    <property type="protein sequence ID" value="WVZ98300.1"/>
    <property type="molecule type" value="Genomic_DNA"/>
</dbReference>
<proteinExistence type="predicted"/>
<evidence type="ECO:0000313" key="1">
    <source>
        <dbReference type="EMBL" id="WVZ98300.1"/>
    </source>
</evidence>
<evidence type="ECO:0000313" key="2">
    <source>
        <dbReference type="Proteomes" id="UP001341281"/>
    </source>
</evidence>
<dbReference type="AlphaFoldDB" id="A0AAQ3UXU4"/>
<accession>A0AAQ3UXU4</accession>
<organism evidence="1 2">
    <name type="scientific">Paspalum notatum var. saurae</name>
    <dbReference type="NCBI Taxonomy" id="547442"/>
    <lineage>
        <taxon>Eukaryota</taxon>
        <taxon>Viridiplantae</taxon>
        <taxon>Streptophyta</taxon>
        <taxon>Embryophyta</taxon>
        <taxon>Tracheophyta</taxon>
        <taxon>Spermatophyta</taxon>
        <taxon>Magnoliopsida</taxon>
        <taxon>Liliopsida</taxon>
        <taxon>Poales</taxon>
        <taxon>Poaceae</taxon>
        <taxon>PACMAD clade</taxon>
        <taxon>Panicoideae</taxon>
        <taxon>Andropogonodae</taxon>
        <taxon>Paspaleae</taxon>
        <taxon>Paspalinae</taxon>
        <taxon>Paspalum</taxon>
    </lineage>
</organism>
<gene>
    <name evidence="1" type="ORF">U9M48_043761</name>
</gene>
<dbReference type="Proteomes" id="UP001341281">
    <property type="component" value="Chromosome 10"/>
</dbReference>